<dbReference type="VEuPathDB" id="FungiDB:PGTG_19239"/>
<reference key="1">
    <citation type="submission" date="2007-01" db="EMBL/GenBank/DDBJ databases">
        <title>The Genome Sequence of Puccinia graminis f. sp. tritici Strain CRL 75-36-700-3.</title>
        <authorList>
            <consortium name="The Broad Institute Genome Sequencing Platform"/>
            <person name="Birren B."/>
            <person name="Lander E."/>
            <person name="Galagan J."/>
            <person name="Nusbaum C."/>
            <person name="Devon K."/>
            <person name="Cuomo C."/>
            <person name="Jaffe D."/>
            <person name="Butler J."/>
            <person name="Alvarez P."/>
            <person name="Gnerre S."/>
            <person name="Grabherr M."/>
            <person name="Mauceli E."/>
            <person name="Brockman W."/>
            <person name="Young S."/>
            <person name="LaButti K."/>
            <person name="Sykes S."/>
            <person name="DeCaprio D."/>
            <person name="Crawford M."/>
            <person name="Koehrsen M."/>
            <person name="Engels R."/>
            <person name="Montgomery P."/>
            <person name="Pearson M."/>
            <person name="Howarth C."/>
            <person name="Larson L."/>
            <person name="White J."/>
            <person name="Zeng Q."/>
            <person name="Kodira C."/>
            <person name="Yandava C."/>
            <person name="Alvarado L."/>
            <person name="O'Leary S."/>
            <person name="Szabo L."/>
            <person name="Dean R."/>
            <person name="Schein J."/>
        </authorList>
    </citation>
    <scope>NUCLEOTIDE SEQUENCE</scope>
    <source>
        <strain>CRL 75-36-700-3</strain>
    </source>
</reference>
<evidence type="ECO:0000313" key="1">
    <source>
        <dbReference type="EMBL" id="EFP93436.2"/>
    </source>
</evidence>
<reference evidence="2" key="2">
    <citation type="journal article" date="2011" name="Proc. Natl. Acad. Sci. U.S.A.">
        <title>Obligate biotrophy features unraveled by the genomic analysis of rust fungi.</title>
        <authorList>
            <person name="Duplessis S."/>
            <person name="Cuomo C.A."/>
            <person name="Lin Y.-C."/>
            <person name="Aerts A."/>
            <person name="Tisserant E."/>
            <person name="Veneault-Fourrey C."/>
            <person name="Joly D.L."/>
            <person name="Hacquard S."/>
            <person name="Amselem J."/>
            <person name="Cantarel B.L."/>
            <person name="Chiu R."/>
            <person name="Coutinho P.M."/>
            <person name="Feau N."/>
            <person name="Field M."/>
            <person name="Frey P."/>
            <person name="Gelhaye E."/>
            <person name="Goldberg J."/>
            <person name="Grabherr M.G."/>
            <person name="Kodira C.D."/>
            <person name="Kohler A."/>
            <person name="Kuees U."/>
            <person name="Lindquist E.A."/>
            <person name="Lucas S.M."/>
            <person name="Mago R."/>
            <person name="Mauceli E."/>
            <person name="Morin E."/>
            <person name="Murat C."/>
            <person name="Pangilinan J.L."/>
            <person name="Park R."/>
            <person name="Pearson M."/>
            <person name="Quesneville H."/>
            <person name="Rouhier N."/>
            <person name="Sakthikumar S."/>
            <person name="Salamov A.A."/>
            <person name="Schmutz J."/>
            <person name="Selles B."/>
            <person name="Shapiro H."/>
            <person name="Tanguay P."/>
            <person name="Tuskan G.A."/>
            <person name="Henrissat B."/>
            <person name="Van de Peer Y."/>
            <person name="Rouze P."/>
            <person name="Ellis J.G."/>
            <person name="Dodds P.N."/>
            <person name="Schein J.E."/>
            <person name="Zhong S."/>
            <person name="Hamelin R.C."/>
            <person name="Grigoriev I.V."/>
            <person name="Szabo L.J."/>
            <person name="Martin F."/>
        </authorList>
    </citation>
    <scope>NUCLEOTIDE SEQUENCE [LARGE SCALE GENOMIC DNA]</scope>
    <source>
        <strain evidence="2">CRL 75-36-700-3 / race SCCL</strain>
    </source>
</reference>
<dbReference type="OrthoDB" id="2506087at2759"/>
<organism evidence="1 2">
    <name type="scientific">Puccinia graminis f. sp. tritici (strain CRL 75-36-700-3 / race SCCL)</name>
    <name type="common">Black stem rust fungus</name>
    <dbReference type="NCBI Taxonomy" id="418459"/>
    <lineage>
        <taxon>Eukaryota</taxon>
        <taxon>Fungi</taxon>
        <taxon>Dikarya</taxon>
        <taxon>Basidiomycota</taxon>
        <taxon>Pucciniomycotina</taxon>
        <taxon>Pucciniomycetes</taxon>
        <taxon>Pucciniales</taxon>
        <taxon>Pucciniaceae</taxon>
        <taxon>Puccinia</taxon>
    </lineage>
</organism>
<dbReference type="EMBL" id="DS178393">
    <property type="protein sequence ID" value="EFP93436.2"/>
    <property type="molecule type" value="Genomic_DNA"/>
</dbReference>
<dbReference type="PANTHER" id="PTHR31912:SF34">
    <property type="entry name" value="NOTOCHORD-RELATED PROTEIN"/>
    <property type="match status" value="1"/>
</dbReference>
<sequence>MEKTVENSKKLWTYAKEPLMNLEKLNKKSSDLAVRDQINLTFCKQLFDFQEKKLNILQAGEELPPDMDQDVPQVLVDMEKNEYKRMFSPYLELKGFDTIKDTPVEILHVFLLGPVKYLFGDFMKGLDGDQKKELLALWNSFNTNSLNIPSIRATSMVQYSSSLIEILLNGLIKPNSICYFTSQNLSCALVQPVFLPQKNLKAIMVSLEMLQFTPTAKVLVKI</sequence>
<dbReference type="GeneID" id="10537303"/>
<evidence type="ECO:0000313" key="2">
    <source>
        <dbReference type="Proteomes" id="UP000008783"/>
    </source>
</evidence>
<dbReference type="PANTHER" id="PTHR31912">
    <property type="entry name" value="IP13529P"/>
    <property type="match status" value="1"/>
</dbReference>
<dbReference type="Proteomes" id="UP000008783">
    <property type="component" value="Unassembled WGS sequence"/>
</dbReference>
<proteinExistence type="predicted"/>
<dbReference type="STRING" id="418459.E3LA77"/>
<dbReference type="HOGENOM" id="CLU_1245899_0_0_1"/>
<dbReference type="KEGG" id="pgr:PGTG_19239"/>
<name>E3LA77_PUCGT</name>
<dbReference type="RefSeq" id="XP_003337855.2">
    <property type="nucleotide sequence ID" value="XM_003337807.2"/>
</dbReference>
<keyword evidence="2" id="KW-1185">Reference proteome</keyword>
<dbReference type="AlphaFoldDB" id="E3LA77"/>
<protein>
    <submittedName>
        <fullName evidence="1">Uncharacterized protein</fullName>
    </submittedName>
</protein>
<dbReference type="InParanoid" id="E3LA77"/>
<gene>
    <name evidence="1" type="ORF">PGTG_19239</name>
</gene>
<accession>E3LA77</accession>